<accession>A0AC61NMR0</accession>
<evidence type="ECO:0000313" key="2">
    <source>
        <dbReference type="Proteomes" id="UP000826212"/>
    </source>
</evidence>
<sequence length="623" mass="71337">MIRTFTLFLLLFSVLTGFAQAPDGYYKDAEGKAGKELKVSLFNIIKDHHSLNYDDLYNAYKKTDAREDDPSKVLDMYTDIPGGTPKYTFTHINDTGSSEKAEGGSYNREHTVPQSWFNKATPMRTDLFHVYPSDTWVNNRRNNYPHADVAKATLTTSNGSKVGSCADEGFTGTVFEPIDEYKGDIARSYLYMVTRYNDRVSKWTTYSSAGAWVFTGKDYPSIKPWYIKVLLKWHNNDPVSAREIKRNNEVYKIQHNRNPFIDHPEYVESIWGVSRPYFESVTHQDQSFVSGKVSFNAKYQSKDGVKTLSVNWGETKENLDNEKEITPNETGNYSLDINKTAKCLFFQITLVDNKDKSIKSQVYEIGNSDLKPTVLFLDELNTDASSFTVYMKEGGKKPYYLYHDVLRFNGYKGKKPTDEWAVIKKIDISKVKNFIFSTDIKTRFTDKGNSKPFAIYYSYDYQDGTPEEHGTWKEMNLDLPVQNSNSWKKDIKSDVIETGTNKDLYIAFHYTTSGTGNGETSMWDIGRIEVTGDKKSTAVNDWKMNLMIQILPNPALDFISIQNRSDNKIVKMDIINIMGLQVSQQNISSENSRIDISELTPGLYLIKLHTYNGETIVKKIIKR</sequence>
<keyword evidence="2" id="KW-1185">Reference proteome</keyword>
<organism evidence="1 2">
    <name type="scientific">Halosquirtibacter laminarini</name>
    <dbReference type="NCBI Taxonomy" id="3374600"/>
    <lineage>
        <taxon>Bacteria</taxon>
        <taxon>Pseudomonadati</taxon>
        <taxon>Bacteroidota</taxon>
        <taxon>Bacteroidia</taxon>
        <taxon>Marinilabiliales</taxon>
        <taxon>Prolixibacteraceae</taxon>
        <taxon>Halosquirtibacter</taxon>
    </lineage>
</organism>
<keyword evidence="1" id="KW-0378">Hydrolase</keyword>
<keyword evidence="1" id="KW-0255">Endonuclease</keyword>
<keyword evidence="1" id="KW-0540">Nuclease</keyword>
<proteinExistence type="predicted"/>
<dbReference type="Proteomes" id="UP000826212">
    <property type="component" value="Chromosome"/>
</dbReference>
<gene>
    <name evidence="1" type="ORF">K4L44_13030</name>
</gene>
<protein>
    <submittedName>
        <fullName evidence="1">Endonuclease</fullName>
    </submittedName>
</protein>
<evidence type="ECO:0000313" key="1">
    <source>
        <dbReference type="EMBL" id="QZE13490.1"/>
    </source>
</evidence>
<dbReference type="EMBL" id="CP081303">
    <property type="protein sequence ID" value="QZE13490.1"/>
    <property type="molecule type" value="Genomic_DNA"/>
</dbReference>
<name>A0AC61NMR0_9BACT</name>
<reference evidence="1" key="1">
    <citation type="submission" date="2021-08" db="EMBL/GenBank/DDBJ databases">
        <title>Novel anaerobic bacterium isolated from sea squirt in East Sea, Republic of Korea.</title>
        <authorList>
            <person name="Nguyen T.H."/>
            <person name="Li Z."/>
            <person name="Lee Y.-J."/>
            <person name="Ko J."/>
            <person name="Kim S.-G."/>
        </authorList>
    </citation>
    <scope>NUCLEOTIDE SEQUENCE</scope>
    <source>
        <strain evidence="1">KCTC 25031</strain>
    </source>
</reference>